<evidence type="ECO:0000256" key="1">
    <source>
        <dbReference type="SAM" id="MobiDB-lite"/>
    </source>
</evidence>
<dbReference type="PANTHER" id="PTHR43685:SF3">
    <property type="entry name" value="SLR2126 PROTEIN"/>
    <property type="match status" value="1"/>
</dbReference>
<dbReference type="InterPro" id="IPR029044">
    <property type="entry name" value="Nucleotide-diphossugar_trans"/>
</dbReference>
<feature type="region of interest" description="Disordered" evidence="1">
    <location>
        <begin position="1"/>
        <end position="50"/>
    </location>
</feature>
<dbReference type="InterPro" id="IPR001173">
    <property type="entry name" value="Glyco_trans_2-like"/>
</dbReference>
<keyword evidence="3" id="KW-0808">Transferase</keyword>
<dbReference type="Pfam" id="PF00535">
    <property type="entry name" value="Glycos_transf_2"/>
    <property type="match status" value="1"/>
</dbReference>
<dbReference type="Gene3D" id="3.90.550.10">
    <property type="entry name" value="Spore Coat Polysaccharide Biosynthesis Protein SpsA, Chain A"/>
    <property type="match status" value="1"/>
</dbReference>
<keyword evidence="4" id="KW-1185">Reference proteome</keyword>
<sequence length="584" mass="64453">MTSADNVSERGQGSRPDTRVRVGTVPAQAGSPDRRDPPGQPRVFRNDYAPLTPPPLGEWTPTLSVSVVIPAHGHQDKLDLVLTSLAAQSYPAELTEVVVVDDGSPEPLTLPRVRPGNTLLVPSAPGGWGSAHAVNTGVAASSGQVVLRLDADMLVYREHVESQMRWHHQVDYAVVMGHKMFVDFDPAAMAPEYVYEEVAAGRAETLFDLGSADPHWVERFIDRNDRLRSAHHEAFKVFVGATGSLHRSLFDATGGLDPSLILGGDSEFGHRLAQQGAVFVPDLDTSSWHLGRSQMQEQRAAGTRYRMPYVSNRVPDFHLRRKRPERQWEVPLVDVVLDVAGHTLEEIDTTASALLSGTTPDLRLWLVGPWGALHGGRRSPLEEDVLDLRLAHETFRGDPRVRFVETEPGTDPRVPFRLYLDAGPEPYPQALAELVRTCDSAAAGLLSAPMPGALTAEEGMLRLERTAAFSRARHLDPEARGRELDRVVEEVHGIHWMPATDLIHAIGQQEDRLEATTAKAGAAGTAPRTDGAEEGSAEVVRLRAELEQARSRGDRLRRRAERAERKLRWFTPGLVRRVLRRIVR</sequence>
<dbReference type="RefSeq" id="WP_184360424.1">
    <property type="nucleotide sequence ID" value="NZ_BAAAKM010000013.1"/>
</dbReference>
<feature type="compositionally biased region" description="Polar residues" evidence="1">
    <location>
        <begin position="1"/>
        <end position="11"/>
    </location>
</feature>
<dbReference type="GO" id="GO:0016740">
    <property type="term" value="F:transferase activity"/>
    <property type="evidence" value="ECO:0007669"/>
    <property type="project" value="UniProtKB-KW"/>
</dbReference>
<accession>A0A840W799</accession>
<gene>
    <name evidence="3" type="ORF">HNR07_000098</name>
</gene>
<dbReference type="AlphaFoldDB" id="A0A840W799"/>
<comment type="caution">
    <text evidence="3">The sequence shown here is derived from an EMBL/GenBank/DDBJ whole genome shotgun (WGS) entry which is preliminary data.</text>
</comment>
<dbReference type="SUPFAM" id="SSF53448">
    <property type="entry name" value="Nucleotide-diphospho-sugar transferases"/>
    <property type="match status" value="1"/>
</dbReference>
<reference evidence="3 4" key="1">
    <citation type="submission" date="2020-08" db="EMBL/GenBank/DDBJ databases">
        <title>Sequencing the genomes of 1000 actinobacteria strains.</title>
        <authorList>
            <person name="Klenk H.-P."/>
        </authorList>
    </citation>
    <scope>NUCLEOTIDE SEQUENCE [LARGE SCALE GENOMIC DNA]</scope>
    <source>
        <strain evidence="3 4">DSM 44598</strain>
    </source>
</reference>
<feature type="compositionally biased region" description="Low complexity" evidence="1">
    <location>
        <begin position="515"/>
        <end position="526"/>
    </location>
</feature>
<dbReference type="EMBL" id="JACHDO010000001">
    <property type="protein sequence ID" value="MBB5488961.1"/>
    <property type="molecule type" value="Genomic_DNA"/>
</dbReference>
<name>A0A840W799_9ACTN</name>
<organism evidence="3 4">
    <name type="scientific">Nocardiopsis metallicus</name>
    <dbReference type="NCBI Taxonomy" id="179819"/>
    <lineage>
        <taxon>Bacteria</taxon>
        <taxon>Bacillati</taxon>
        <taxon>Actinomycetota</taxon>
        <taxon>Actinomycetes</taxon>
        <taxon>Streptosporangiales</taxon>
        <taxon>Nocardiopsidaceae</taxon>
        <taxon>Nocardiopsis</taxon>
    </lineage>
</organism>
<protein>
    <submittedName>
        <fullName evidence="3">GT2 family glycosyltransferase</fullName>
    </submittedName>
</protein>
<evidence type="ECO:0000259" key="2">
    <source>
        <dbReference type="Pfam" id="PF00535"/>
    </source>
</evidence>
<dbReference type="Proteomes" id="UP000579647">
    <property type="component" value="Unassembled WGS sequence"/>
</dbReference>
<dbReference type="PANTHER" id="PTHR43685">
    <property type="entry name" value="GLYCOSYLTRANSFERASE"/>
    <property type="match status" value="1"/>
</dbReference>
<proteinExistence type="predicted"/>
<evidence type="ECO:0000313" key="4">
    <source>
        <dbReference type="Proteomes" id="UP000579647"/>
    </source>
</evidence>
<feature type="domain" description="Glycosyltransferase 2-like" evidence="2">
    <location>
        <begin position="66"/>
        <end position="187"/>
    </location>
</feature>
<evidence type="ECO:0000313" key="3">
    <source>
        <dbReference type="EMBL" id="MBB5488961.1"/>
    </source>
</evidence>
<feature type="region of interest" description="Disordered" evidence="1">
    <location>
        <begin position="513"/>
        <end position="536"/>
    </location>
</feature>
<dbReference type="InterPro" id="IPR050834">
    <property type="entry name" value="Glycosyltransf_2"/>
</dbReference>